<feature type="compositionally biased region" description="Low complexity" evidence="1">
    <location>
        <begin position="7"/>
        <end position="20"/>
    </location>
</feature>
<evidence type="ECO:0000256" key="1">
    <source>
        <dbReference type="SAM" id="MobiDB-lite"/>
    </source>
</evidence>
<comment type="caution">
    <text evidence="2">The sequence shown here is derived from an EMBL/GenBank/DDBJ whole genome shotgun (WGS) entry which is preliminary data.</text>
</comment>
<feature type="region of interest" description="Disordered" evidence="1">
    <location>
        <begin position="1"/>
        <end position="37"/>
    </location>
</feature>
<reference evidence="2" key="2">
    <citation type="submission" date="2020-09" db="EMBL/GenBank/DDBJ databases">
        <title>Reference genome assembly for Australian Ascochyta lentis isolate Al4.</title>
        <authorList>
            <person name="Lee R.C."/>
            <person name="Farfan-Caceres L.M."/>
            <person name="Debler J.W."/>
            <person name="Williams A.H."/>
            <person name="Henares B.M."/>
        </authorList>
    </citation>
    <scope>NUCLEOTIDE SEQUENCE</scope>
    <source>
        <strain evidence="2">Al4</strain>
    </source>
</reference>
<evidence type="ECO:0000313" key="3">
    <source>
        <dbReference type="Proteomes" id="UP000651452"/>
    </source>
</evidence>
<evidence type="ECO:0000313" key="2">
    <source>
        <dbReference type="EMBL" id="KAF9691556.1"/>
    </source>
</evidence>
<sequence length="285" mass="30730">MAPPRSPTASRSPYKKAPGNAAPPDPAPPTTRSTKRARLTAEDVELEDEEIEEAFDDVPADDQSGVLGKWSLRTQRAGGFVDPEVCVSCALSGQVCTFTASSRSTSCAPCILSHSRCHKALRKTWKTLNKYRVFSQFAKGNSAKLLQVVEPIRADLEKRKDLPRHTDLTSWPNARSPATGYETEWSEYEAEVDEIEAYPSAAVVLAERTAVAAKEAVVQIKTLLTVNSTLLARFTHFEADLCTRLEIPPAAGHEDFVRMLVKDVTDAAAGDKDNGGGGGSAEGGA</sequence>
<gene>
    <name evidence="2" type="ORF">EKO04_010215</name>
</gene>
<proteinExistence type="predicted"/>
<accession>A0A8H7IWY9</accession>
<name>A0A8H7IWY9_9PLEO</name>
<keyword evidence="3" id="KW-1185">Reference proteome</keyword>
<dbReference type="AlphaFoldDB" id="A0A8H7IWY9"/>
<dbReference type="OrthoDB" id="10601535at2759"/>
<reference evidence="2" key="1">
    <citation type="submission" date="2018-12" db="EMBL/GenBank/DDBJ databases">
        <authorList>
            <person name="Syme R.A."/>
            <person name="Farfan-Caceres L."/>
            <person name="Lichtenzveig J."/>
        </authorList>
    </citation>
    <scope>NUCLEOTIDE SEQUENCE</scope>
    <source>
        <strain evidence="2">Al4</strain>
    </source>
</reference>
<dbReference type="Proteomes" id="UP000651452">
    <property type="component" value="Unassembled WGS sequence"/>
</dbReference>
<organism evidence="2 3">
    <name type="scientific">Ascochyta lentis</name>
    <dbReference type="NCBI Taxonomy" id="205686"/>
    <lineage>
        <taxon>Eukaryota</taxon>
        <taxon>Fungi</taxon>
        <taxon>Dikarya</taxon>
        <taxon>Ascomycota</taxon>
        <taxon>Pezizomycotina</taxon>
        <taxon>Dothideomycetes</taxon>
        <taxon>Pleosporomycetidae</taxon>
        <taxon>Pleosporales</taxon>
        <taxon>Pleosporineae</taxon>
        <taxon>Didymellaceae</taxon>
        <taxon>Ascochyta</taxon>
    </lineage>
</organism>
<dbReference type="EMBL" id="RZGK01000020">
    <property type="protein sequence ID" value="KAF9691556.1"/>
    <property type="molecule type" value="Genomic_DNA"/>
</dbReference>
<protein>
    <submittedName>
        <fullName evidence="2">Uncharacterized protein</fullName>
    </submittedName>
</protein>